<dbReference type="EMBL" id="KX284724">
    <property type="protein sequence ID" value="AOM67296.1"/>
    <property type="molecule type" value="Genomic_DNA"/>
</dbReference>
<proteinExistence type="predicted"/>
<keyword evidence="1" id="KW-0934">Plastid</keyword>
<geneLocation type="plastid" evidence="1"/>
<name>A0A1C9CFY2_9FLOR</name>
<gene>
    <name evidence="1" type="primary">orf58</name>
    <name evidence="1" type="ORF">Hrub_052</name>
</gene>
<evidence type="ECO:0000313" key="1">
    <source>
        <dbReference type="EMBL" id="AOM67296.1"/>
    </source>
</evidence>
<dbReference type="GeneID" id="29069960"/>
<reference evidence="1" key="1">
    <citation type="journal article" date="2016" name="BMC Biol.">
        <title>Parallel evolution of highly conserved plastid genome architecture in red seaweeds and seed plants.</title>
        <authorList>
            <person name="Lee J."/>
            <person name="Cho C.H."/>
            <person name="Park S.I."/>
            <person name="Choi J.W."/>
            <person name="Song H.S."/>
            <person name="West J.A."/>
            <person name="Bhattacharya D."/>
            <person name="Yoon H.S."/>
        </authorList>
    </citation>
    <scope>NUCLEOTIDE SEQUENCE</scope>
</reference>
<accession>A0A1C9CFY2</accession>
<dbReference type="AlphaFoldDB" id="A0A1C9CFY2"/>
<sequence>MQVNNNDDNLLDLDYVIDEAPIGWSSTCLDQTLFYYLEHNYISNHSNESDNSLNDK</sequence>
<protein>
    <submittedName>
        <fullName evidence="1">Uncharacterized protein</fullName>
    </submittedName>
</protein>
<dbReference type="RefSeq" id="YP_009294054.1">
    <property type="nucleotide sequence ID" value="NC_031146.1"/>
</dbReference>
<organism evidence="1">
    <name type="scientific">Hildenbrandia rubra</name>
    <dbReference type="NCBI Taxonomy" id="31481"/>
    <lineage>
        <taxon>Eukaryota</taxon>
        <taxon>Rhodophyta</taxon>
        <taxon>Florideophyceae</taxon>
        <taxon>Hildenbrandiophycidae</taxon>
        <taxon>Hildenbrandiales</taxon>
        <taxon>Hildenbrandiaceae</taxon>
        <taxon>Hildenbrandia</taxon>
    </lineage>
</organism>